<dbReference type="GO" id="GO:0004503">
    <property type="term" value="F:tyrosinase activity"/>
    <property type="evidence" value="ECO:0007669"/>
    <property type="project" value="UniProtKB-EC"/>
</dbReference>
<accession>A0A161VWW8</accession>
<sequence length="767" mass="86068">MSVDSKALRNAQDRGLTVGVIPKSADKPLRLEIDDILQDVELANLYFLALEAFMKKRLSESPFSYYEICGIHGQPWRAWDGVTSADFGSSRGSTDPQSGYCSHGSVVFPTWHRVYVAQFEQALYLHAAEIAPKLGAQAALDRFRIPYFDPFLPRQKLASGDIYTYGLPIVFTLPQIQVRRPENPSRWVSMANPLYQFNFPADSKGGFDWSTYDQIPAARDHTIRGLNATTQSANHSYVLRAFDNAYNPVSGLSSQAPQSIWHVMFERQTWVQMSNHWDPRTRDPASVVYNANSLEGFHDNIHNQLATGPRGSSGHMGSPAFAGFDPSFWLHHCNVDRLLAIWQGIHSRDPENVAWWTSLEVPEGNFVEPGRLAETPQTPLVPFRKGLTADSKPIWWTSNDCRNHLELGYDYPQTAAARRSGDIVRSLTAWANSQLGWLAPRSPEPADEGARTQLKRQINQPMPFFPSRVLIDGTTPLRNGQTFIGSMAVPTTMRASAKNKLVSVPRRFVTRVKVAIKVLSLGRRNAETSTRATSFSFDAREPSKSRLTPQQLSRLVLSTALPSTHVDFNRCYGHLGDLISNHRMTHWNITFSVDNFDTANRFSLDGSFMIFFFLGDFSPHVENWIIDPHLAGSSGIFASSRAVINSGACENCAKQEACGIKYMDTVALTPALLTYWNNQEEHYGCRVGDLSPDYVLPFLIRNLHWRILNIHGNQVPRETIPSLKVMVYSETVTLPHDIANMPHFEGQNVHYEVTNGRPGGLNTGEDM</sequence>
<dbReference type="GO" id="GO:0046872">
    <property type="term" value="F:metal ion binding"/>
    <property type="evidence" value="ECO:0007669"/>
    <property type="project" value="UniProtKB-KW"/>
</dbReference>
<dbReference type="InterPro" id="IPR008922">
    <property type="entry name" value="Di-copper_centre_dom_sf"/>
</dbReference>
<dbReference type="Gene3D" id="2.60.310.20">
    <property type="match status" value="1"/>
</dbReference>
<protein>
    <recommendedName>
        <fullName evidence="3">tyrosinase</fullName>
        <ecNumber evidence="3">1.14.18.1</ecNumber>
    </recommendedName>
</protein>
<dbReference type="InterPro" id="IPR002227">
    <property type="entry name" value="Tyrosinase_Cu-bd"/>
</dbReference>
<evidence type="ECO:0000256" key="1">
    <source>
        <dbReference type="ARBA" id="ARBA00001973"/>
    </source>
</evidence>
<dbReference type="STRING" id="708197.A0A161VWW8"/>
<dbReference type="Pfam" id="PF18132">
    <property type="entry name" value="Tyrosinase_C"/>
    <property type="match status" value="1"/>
</dbReference>
<dbReference type="InterPro" id="IPR041640">
    <property type="entry name" value="Tyrosinase_C"/>
</dbReference>
<dbReference type="GO" id="GO:0042438">
    <property type="term" value="P:melanin biosynthetic process"/>
    <property type="evidence" value="ECO:0007669"/>
    <property type="project" value="UniProtKB-KW"/>
</dbReference>
<evidence type="ECO:0000256" key="9">
    <source>
        <dbReference type="ARBA" id="ARBA00048233"/>
    </source>
</evidence>
<keyword evidence="14" id="KW-1185">Reference proteome</keyword>
<evidence type="ECO:0000259" key="12">
    <source>
        <dbReference type="PROSITE" id="PS00498"/>
    </source>
</evidence>
<feature type="domain" description="Tyrosinase copper-binding" evidence="11">
    <location>
        <begin position="103"/>
        <end position="120"/>
    </location>
</feature>
<evidence type="ECO:0000256" key="5">
    <source>
        <dbReference type="ARBA" id="ARBA00023002"/>
    </source>
</evidence>
<evidence type="ECO:0000256" key="6">
    <source>
        <dbReference type="ARBA" id="ARBA00023008"/>
    </source>
</evidence>
<keyword evidence="7" id="KW-0503">Monooxygenase</keyword>
<evidence type="ECO:0000256" key="7">
    <source>
        <dbReference type="ARBA" id="ARBA00023033"/>
    </source>
</evidence>
<dbReference type="Pfam" id="PF00264">
    <property type="entry name" value="Tyrosinase"/>
    <property type="match status" value="1"/>
</dbReference>
<keyword evidence="5" id="KW-0560">Oxidoreductase</keyword>
<dbReference type="EMBL" id="LFIV01000004">
    <property type="protein sequence ID" value="KZL77945.1"/>
    <property type="molecule type" value="Genomic_DNA"/>
</dbReference>
<dbReference type="PROSITE" id="PS00498">
    <property type="entry name" value="TYROSINASE_2"/>
    <property type="match status" value="1"/>
</dbReference>
<dbReference type="Gene3D" id="1.10.1280.10">
    <property type="entry name" value="Di-copper center containing domain from catechol oxidase"/>
    <property type="match status" value="1"/>
</dbReference>
<organism evidence="13 14">
    <name type="scientific">Colletotrichum tofieldiae</name>
    <dbReference type="NCBI Taxonomy" id="708197"/>
    <lineage>
        <taxon>Eukaryota</taxon>
        <taxon>Fungi</taxon>
        <taxon>Dikarya</taxon>
        <taxon>Ascomycota</taxon>
        <taxon>Pezizomycotina</taxon>
        <taxon>Sordariomycetes</taxon>
        <taxon>Hypocreomycetidae</taxon>
        <taxon>Glomerellales</taxon>
        <taxon>Glomerellaceae</taxon>
        <taxon>Colletotrichum</taxon>
        <taxon>Colletotrichum spaethianum species complex</taxon>
    </lineage>
</organism>
<evidence type="ECO:0000256" key="2">
    <source>
        <dbReference type="ARBA" id="ARBA00009928"/>
    </source>
</evidence>
<dbReference type="PANTHER" id="PTHR11474">
    <property type="entry name" value="TYROSINASE FAMILY MEMBER"/>
    <property type="match status" value="1"/>
</dbReference>
<keyword evidence="6" id="KW-0186">Copper</keyword>
<comment type="catalytic activity">
    <reaction evidence="9">
        <text>2 L-dopa + O2 = 2 L-dopaquinone + 2 H2O</text>
        <dbReference type="Rhea" id="RHEA:34287"/>
        <dbReference type="ChEBI" id="CHEBI:15377"/>
        <dbReference type="ChEBI" id="CHEBI:15379"/>
        <dbReference type="ChEBI" id="CHEBI:57504"/>
        <dbReference type="ChEBI" id="CHEBI:57924"/>
        <dbReference type="EC" id="1.14.18.1"/>
    </reaction>
</comment>
<dbReference type="Proteomes" id="UP000076552">
    <property type="component" value="Unassembled WGS sequence"/>
</dbReference>
<comment type="similarity">
    <text evidence="2">Belongs to the tyrosinase family.</text>
</comment>
<proteinExistence type="inferred from homology"/>
<comment type="caution">
    <text evidence="13">The sequence shown here is derived from an EMBL/GenBank/DDBJ whole genome shotgun (WGS) entry which is preliminary data.</text>
</comment>
<evidence type="ECO:0000256" key="8">
    <source>
        <dbReference type="ARBA" id="ARBA00023101"/>
    </source>
</evidence>
<keyword evidence="8" id="KW-0470">Melanin biosynthesis</keyword>
<comment type="cofactor">
    <cofactor evidence="1">
        <name>Cu(2+)</name>
        <dbReference type="ChEBI" id="CHEBI:29036"/>
    </cofactor>
</comment>
<reference evidence="13 14" key="1">
    <citation type="submission" date="2015-06" db="EMBL/GenBank/DDBJ databases">
        <title>Survival trade-offs in plant roots during colonization by closely related pathogenic and mutualistic fungi.</title>
        <authorList>
            <person name="Hacquard S."/>
            <person name="Kracher B."/>
            <person name="Hiruma K."/>
            <person name="Weinman A."/>
            <person name="Muench P."/>
            <person name="Garrido Oter R."/>
            <person name="Ver Loren van Themaat E."/>
            <person name="Dallerey J.-F."/>
            <person name="Damm U."/>
            <person name="Henrissat B."/>
            <person name="Lespinet O."/>
            <person name="Thon M."/>
            <person name="Kemen E."/>
            <person name="McHardy A.C."/>
            <person name="Schulze-Lefert P."/>
            <person name="O'Connell R.J."/>
        </authorList>
    </citation>
    <scope>NUCLEOTIDE SEQUENCE [LARGE SCALE GENOMIC DNA]</scope>
    <source>
        <strain evidence="13 14">0861</strain>
    </source>
</reference>
<evidence type="ECO:0000256" key="10">
    <source>
        <dbReference type="ARBA" id="ARBA00048881"/>
    </source>
</evidence>
<feature type="domain" description="Tyrosinase copper-binding" evidence="12">
    <location>
        <begin position="325"/>
        <end position="336"/>
    </location>
</feature>
<dbReference type="PANTHER" id="PTHR11474:SF76">
    <property type="entry name" value="SHKT DOMAIN-CONTAINING PROTEIN"/>
    <property type="match status" value="1"/>
</dbReference>
<dbReference type="SUPFAM" id="SSF48056">
    <property type="entry name" value="Di-copper centre-containing domain"/>
    <property type="match status" value="1"/>
</dbReference>
<evidence type="ECO:0000256" key="3">
    <source>
        <dbReference type="ARBA" id="ARBA00011906"/>
    </source>
</evidence>
<dbReference type="PROSITE" id="PS00497">
    <property type="entry name" value="TYROSINASE_1"/>
    <property type="match status" value="1"/>
</dbReference>
<dbReference type="AlphaFoldDB" id="A0A161VWW8"/>
<name>A0A161VWW8_9PEZI</name>
<dbReference type="InterPro" id="IPR050316">
    <property type="entry name" value="Tyrosinase/Hemocyanin"/>
</dbReference>
<evidence type="ECO:0000259" key="11">
    <source>
        <dbReference type="PROSITE" id="PS00497"/>
    </source>
</evidence>
<evidence type="ECO:0000313" key="14">
    <source>
        <dbReference type="Proteomes" id="UP000076552"/>
    </source>
</evidence>
<dbReference type="EC" id="1.14.18.1" evidence="3"/>
<keyword evidence="4" id="KW-0479">Metal-binding</keyword>
<gene>
    <name evidence="13" type="ORF">CT0861_05884</name>
</gene>
<comment type="catalytic activity">
    <reaction evidence="10">
        <text>L-tyrosine + O2 = L-dopaquinone + H2O</text>
        <dbReference type="Rhea" id="RHEA:18117"/>
        <dbReference type="ChEBI" id="CHEBI:15377"/>
        <dbReference type="ChEBI" id="CHEBI:15379"/>
        <dbReference type="ChEBI" id="CHEBI:57924"/>
        <dbReference type="ChEBI" id="CHEBI:58315"/>
        <dbReference type="EC" id="1.14.18.1"/>
    </reaction>
</comment>
<evidence type="ECO:0000313" key="13">
    <source>
        <dbReference type="EMBL" id="KZL77945.1"/>
    </source>
</evidence>
<dbReference type="PRINTS" id="PR00092">
    <property type="entry name" value="TYROSINASE"/>
</dbReference>
<evidence type="ECO:0000256" key="4">
    <source>
        <dbReference type="ARBA" id="ARBA00022723"/>
    </source>
</evidence>